<dbReference type="InterPro" id="IPR050952">
    <property type="entry name" value="TRIM-NHL_E3_ligases"/>
</dbReference>
<evidence type="ECO:0000313" key="4">
    <source>
        <dbReference type="Proteomes" id="UP000593567"/>
    </source>
</evidence>
<reference evidence="3" key="1">
    <citation type="submission" date="2020-06" db="EMBL/GenBank/DDBJ databases">
        <title>Draft genome of Bugula neritina, a colonial animal packing powerful symbionts and potential medicines.</title>
        <authorList>
            <person name="Rayko M."/>
        </authorList>
    </citation>
    <scope>NUCLEOTIDE SEQUENCE [LARGE SCALE GENOMIC DNA]</scope>
    <source>
        <strain evidence="3">Kwan_BN1</strain>
    </source>
</reference>
<evidence type="ECO:0008006" key="5">
    <source>
        <dbReference type="Google" id="ProtNLM"/>
    </source>
</evidence>
<evidence type="ECO:0000256" key="1">
    <source>
        <dbReference type="ARBA" id="ARBA00022737"/>
    </source>
</evidence>
<gene>
    <name evidence="3" type="ORF">EB796_005776</name>
</gene>
<keyword evidence="1" id="KW-0677">Repeat</keyword>
<organism evidence="3 4">
    <name type="scientific">Bugula neritina</name>
    <name type="common">Brown bryozoan</name>
    <name type="synonym">Sertularia neritina</name>
    <dbReference type="NCBI Taxonomy" id="10212"/>
    <lineage>
        <taxon>Eukaryota</taxon>
        <taxon>Metazoa</taxon>
        <taxon>Spiralia</taxon>
        <taxon>Lophotrochozoa</taxon>
        <taxon>Bryozoa</taxon>
        <taxon>Gymnolaemata</taxon>
        <taxon>Cheilostomatida</taxon>
        <taxon>Flustrina</taxon>
        <taxon>Buguloidea</taxon>
        <taxon>Bugulidae</taxon>
        <taxon>Bugula</taxon>
    </lineage>
</organism>
<dbReference type="InterPro" id="IPR011042">
    <property type="entry name" value="6-blade_b-propeller_TolB-like"/>
</dbReference>
<name>A0A7J7KCA1_BUGNE</name>
<dbReference type="AlphaFoldDB" id="A0A7J7KCA1"/>
<dbReference type="GO" id="GO:0061630">
    <property type="term" value="F:ubiquitin protein ligase activity"/>
    <property type="evidence" value="ECO:0007669"/>
    <property type="project" value="TreeGrafter"/>
</dbReference>
<dbReference type="PROSITE" id="PS51125">
    <property type="entry name" value="NHL"/>
    <property type="match status" value="1"/>
</dbReference>
<evidence type="ECO:0000313" key="3">
    <source>
        <dbReference type="EMBL" id="KAF6035917.1"/>
    </source>
</evidence>
<comment type="caution">
    <text evidence="3">The sequence shown here is derived from an EMBL/GenBank/DDBJ whole genome shotgun (WGS) entry which is preliminary data.</text>
</comment>
<dbReference type="SUPFAM" id="SSF101898">
    <property type="entry name" value="NHL repeat"/>
    <property type="match status" value="1"/>
</dbReference>
<dbReference type="PANTHER" id="PTHR24104:SF47">
    <property type="entry name" value="E3 UBIQUITIN-PROTEIN LIGASE NHLRC1"/>
    <property type="match status" value="1"/>
</dbReference>
<protein>
    <recommendedName>
        <fullName evidence="5">TRIM71</fullName>
    </recommendedName>
</protein>
<accession>A0A7J7KCA1</accession>
<dbReference type="Gene3D" id="2.120.10.30">
    <property type="entry name" value="TolB, C-terminal domain"/>
    <property type="match status" value="1"/>
</dbReference>
<dbReference type="PANTHER" id="PTHR24104">
    <property type="entry name" value="E3 UBIQUITIN-PROTEIN LIGASE NHLRC1-RELATED"/>
    <property type="match status" value="1"/>
</dbReference>
<feature type="repeat" description="NHL" evidence="2">
    <location>
        <begin position="236"/>
        <end position="268"/>
    </location>
</feature>
<evidence type="ECO:0000256" key="2">
    <source>
        <dbReference type="PROSITE-ProRule" id="PRU00504"/>
    </source>
</evidence>
<dbReference type="GO" id="GO:0043161">
    <property type="term" value="P:proteasome-mediated ubiquitin-dependent protein catabolic process"/>
    <property type="evidence" value="ECO:0007669"/>
    <property type="project" value="TreeGrafter"/>
</dbReference>
<dbReference type="Proteomes" id="UP000593567">
    <property type="component" value="Unassembled WGS sequence"/>
</dbReference>
<sequence length="408" mass="45416">MDGIEKELAVVENLSNSYSSNLQFVRALVEHSKPEELIDLQTIISQRLQQVNCNEMRQSLEDRLSISCTTSPSEEECEQTICQLIGDVSISLQSWHQHGESLVDEDESEWYVKGECDKRTSIFSPTAKSPELLRIPVLCVEFNSDLSTDSNNTWPTGVCTTVLGDIAICDRDNALIKIFTPTGIHKTSFSGELEYTLKKPFDITSLSTGELVVSDYGTESVKVFDSSGIGRLMICGEFEYPRGVAADRDDNILVLDTELGRVTIHSSTDGKLLQVVKGTSPLTNMIDPYYLCVSRHGDVIVTDFAEPNVKILSVNGAELPELNYGEYGVTTRQGLLQPYGCCQDVYGITFIADNRNDKISVLMPNGRFEQHLLTRRDGLWQPIALCIDMKGQLIVTEGLGKVKIYKYI</sequence>
<dbReference type="OrthoDB" id="6267506at2759"/>
<keyword evidence="4" id="KW-1185">Reference proteome</keyword>
<dbReference type="GO" id="GO:0000209">
    <property type="term" value="P:protein polyubiquitination"/>
    <property type="evidence" value="ECO:0007669"/>
    <property type="project" value="TreeGrafter"/>
</dbReference>
<dbReference type="EMBL" id="VXIV02000809">
    <property type="protein sequence ID" value="KAF6035917.1"/>
    <property type="molecule type" value="Genomic_DNA"/>
</dbReference>
<dbReference type="InterPro" id="IPR001258">
    <property type="entry name" value="NHL_repeat"/>
</dbReference>
<proteinExistence type="predicted"/>